<evidence type="ECO:0000313" key="1">
    <source>
        <dbReference type="EMBL" id="TFK07507.1"/>
    </source>
</evidence>
<dbReference type="EMBL" id="QXTE01000083">
    <property type="protein sequence ID" value="TFK07507.1"/>
    <property type="molecule type" value="Genomic_DNA"/>
</dbReference>
<name>A0A4D9EBD5_9SAUR</name>
<keyword evidence="2" id="KW-1185">Reference proteome</keyword>
<reference evidence="1 2" key="2">
    <citation type="submission" date="2019-04" db="EMBL/GenBank/DDBJ databases">
        <title>The genome sequence of big-headed turtle.</title>
        <authorList>
            <person name="Gong S."/>
        </authorList>
    </citation>
    <scope>NUCLEOTIDE SEQUENCE [LARGE SCALE GENOMIC DNA]</scope>
    <source>
        <strain evidence="1">DO16091913</strain>
        <tissue evidence="1">Muscle</tissue>
    </source>
</reference>
<protein>
    <submittedName>
        <fullName evidence="1">Nitrilase-like protein 1</fullName>
    </submittedName>
</protein>
<proteinExistence type="predicted"/>
<organism evidence="1 2">
    <name type="scientific">Platysternon megacephalum</name>
    <name type="common">big-headed turtle</name>
    <dbReference type="NCBI Taxonomy" id="55544"/>
    <lineage>
        <taxon>Eukaryota</taxon>
        <taxon>Metazoa</taxon>
        <taxon>Chordata</taxon>
        <taxon>Craniata</taxon>
        <taxon>Vertebrata</taxon>
        <taxon>Euteleostomi</taxon>
        <taxon>Archelosauria</taxon>
        <taxon>Testudinata</taxon>
        <taxon>Testudines</taxon>
        <taxon>Cryptodira</taxon>
        <taxon>Durocryptodira</taxon>
        <taxon>Testudinoidea</taxon>
        <taxon>Platysternidae</taxon>
        <taxon>Platysternon</taxon>
    </lineage>
</organism>
<dbReference type="Proteomes" id="UP000297703">
    <property type="component" value="Unassembled WGS sequence"/>
</dbReference>
<evidence type="ECO:0000313" key="2">
    <source>
        <dbReference type="Proteomes" id="UP000297703"/>
    </source>
</evidence>
<dbReference type="AlphaFoldDB" id="A0A4D9EBD5"/>
<comment type="caution">
    <text evidence="1">The sequence shown here is derived from an EMBL/GenBank/DDBJ whole genome shotgun (WGS) entry which is preliminary data.</text>
</comment>
<reference evidence="1 2" key="1">
    <citation type="submission" date="2019-04" db="EMBL/GenBank/DDBJ databases">
        <title>Draft genome of the big-headed turtle Platysternon megacephalum.</title>
        <authorList>
            <person name="Gong S."/>
        </authorList>
    </citation>
    <scope>NUCLEOTIDE SEQUENCE [LARGE SCALE GENOMIC DNA]</scope>
    <source>
        <strain evidence="1">DO16091913</strain>
        <tissue evidence="1">Muscle</tissue>
    </source>
</reference>
<accession>A0A4D9EBD5</accession>
<sequence length="168" mass="18675">MDPFLRGIRRIPGWMSECRIMTLGLSPLLVSMADTRGPERRALEAEKGGGVCPMPSPVRKQIAPTWALGREHTELQNHDGPHVPTSRLRTWTGNGRVSGPQPLFQRSTLSLTHPITQCPKIGVQRETGDHHVTEEALEWPLDLQVHLQNAALQMPCERDCEIVPAPTS</sequence>
<gene>
    <name evidence="1" type="ORF">DR999_PMT09659</name>
</gene>